<evidence type="ECO:0000256" key="2">
    <source>
        <dbReference type="ARBA" id="ARBA00022598"/>
    </source>
</evidence>
<evidence type="ECO:0000259" key="8">
    <source>
        <dbReference type="Pfam" id="PF08245"/>
    </source>
</evidence>
<dbReference type="NCBIfam" id="TIGR01499">
    <property type="entry name" value="folC"/>
    <property type="match status" value="1"/>
</dbReference>
<keyword evidence="10" id="KW-1185">Reference proteome</keyword>
<dbReference type="GO" id="GO:0008841">
    <property type="term" value="F:dihydrofolate synthase activity"/>
    <property type="evidence" value="ECO:0007669"/>
    <property type="project" value="TreeGrafter"/>
</dbReference>
<proteinExistence type="inferred from homology"/>
<evidence type="ECO:0000256" key="7">
    <source>
        <dbReference type="SAM" id="MobiDB-lite"/>
    </source>
</evidence>
<dbReference type="SUPFAM" id="SSF53623">
    <property type="entry name" value="MurD-like peptide ligases, catalytic domain"/>
    <property type="match status" value="1"/>
</dbReference>
<dbReference type="Gene3D" id="3.90.190.20">
    <property type="entry name" value="Mur ligase, C-terminal domain"/>
    <property type="match status" value="1"/>
</dbReference>
<comment type="caution">
    <text evidence="9">The sequence shown here is derived from an EMBL/GenBank/DDBJ whole genome shotgun (WGS) entry which is preliminary data.</text>
</comment>
<comment type="similarity">
    <text evidence="1">Belongs to the folylpolyglutamate synthase family.</text>
</comment>
<dbReference type="Gene3D" id="3.40.1190.10">
    <property type="entry name" value="Mur-like, catalytic domain"/>
    <property type="match status" value="1"/>
</dbReference>
<dbReference type="GO" id="GO:0005739">
    <property type="term" value="C:mitochondrion"/>
    <property type="evidence" value="ECO:0007669"/>
    <property type="project" value="TreeGrafter"/>
</dbReference>
<dbReference type="InterPro" id="IPR013221">
    <property type="entry name" value="Mur_ligase_cen"/>
</dbReference>
<dbReference type="PANTHER" id="PTHR11136:SF0">
    <property type="entry name" value="DIHYDROFOLATE SYNTHETASE-RELATED"/>
    <property type="match status" value="1"/>
</dbReference>
<feature type="compositionally biased region" description="Basic and acidic residues" evidence="7">
    <location>
        <begin position="553"/>
        <end position="567"/>
    </location>
</feature>
<keyword evidence="3" id="KW-0479">Metal-binding</keyword>
<evidence type="ECO:0000256" key="1">
    <source>
        <dbReference type="ARBA" id="ARBA00008276"/>
    </source>
</evidence>
<dbReference type="InterPro" id="IPR001645">
    <property type="entry name" value="Folylpolyglutamate_synth"/>
</dbReference>
<dbReference type="InterPro" id="IPR036615">
    <property type="entry name" value="Mur_ligase_C_dom_sf"/>
</dbReference>
<feature type="domain" description="Mur ligase central" evidence="8">
    <location>
        <begin position="51"/>
        <end position="208"/>
    </location>
</feature>
<organism evidence="9 10">
    <name type="scientific">Ophiocordyceps camponoti-floridani</name>
    <dbReference type="NCBI Taxonomy" id="2030778"/>
    <lineage>
        <taxon>Eukaryota</taxon>
        <taxon>Fungi</taxon>
        <taxon>Dikarya</taxon>
        <taxon>Ascomycota</taxon>
        <taxon>Pezizomycotina</taxon>
        <taxon>Sordariomycetes</taxon>
        <taxon>Hypocreomycetidae</taxon>
        <taxon>Hypocreales</taxon>
        <taxon>Ophiocordycipitaceae</taxon>
        <taxon>Ophiocordyceps</taxon>
    </lineage>
</organism>
<dbReference type="AlphaFoldDB" id="A0A8H4Q212"/>
<dbReference type="InterPro" id="IPR018109">
    <property type="entry name" value="Folylpolyglutamate_synth_CS"/>
</dbReference>
<sequence>MPTSISDIKRALARIRELLPAEKKIERKIRLGLDRIRRIVPARQDWIGVHVGGTNGKGSICTLLAGMLRRAGIGHGVFLSPAMPEPHNGVLINGRYANRRMYEAERDGVQTSFSRASSGWTFATGETPDDLTPFELQTATAFRVFDKMHVKYGIVEVGMGGSTDATNVMRQKAVTIISRIGLDHQEYLGGTIEEIARVKAGIMRQGVPCIVDPSNPDEVMRVLSEEAYKAGTQITLASRAEPLLADLDRDRFRLEPYEERNLMCALLAFQKLFPNLKIDVNQLVPTDSLLPGRKEKINVTGLTGGVRRLPILVDGAHNMLGFEALAAHVQGSVRQGDEPVTWVMALSSSTSKPFAKMMETLVRPQDRLAFVEYVAQDGDPPPTAADLGRDLGRILLRDDETQLYDGDPSVGAGVVWACTEAGRGPVVVTGSLYMIRDLYRLEGVETSRKIGTMRPGPSQLWHYTRLAQERKLTADEESEFKRARRHNHLSPRRSHVFRHVRDGGKPVPVPVPASVRQAQRTAAHHKKQADGYKVAIESMREDRKKSSSSSSGDRLDKTMKELQRKQQEHMKEYHRNMMRVRGHIPDPNRKFTSYQDIFRKVKKGGDGPITALLRRYSLLNKLDQDPEPDDESELQRQRQAEELERQREEEMKLAQQRAARAEAAEARRRRQAEEAEARAQARHMAETDLTGDGTVDYYDVARSLKGLRREWLLAPFQKGEAATLTAHAEAGSQHLSTTPDSLLIFSGGPTRPETPLSEAESYAALLPTTASHRETRALDSYHNILFSLTLFHTLTDSWPTAMTLISHGFKRARLLAHCDAIGFPRRRVRYVGIDPPAASLTGEVWRGVLRAEEEWARDPHGRGDLLARKRRGGILGVFGRGFSRGCGG</sequence>
<evidence type="ECO:0000256" key="5">
    <source>
        <dbReference type="ARBA" id="ARBA00022840"/>
    </source>
</evidence>
<evidence type="ECO:0000256" key="6">
    <source>
        <dbReference type="ARBA" id="ARBA00022842"/>
    </source>
</evidence>
<reference evidence="9 10" key="1">
    <citation type="journal article" date="2020" name="G3 (Bethesda)">
        <title>Genetic Underpinnings of Host Manipulation by Ophiocordyceps as Revealed by Comparative Transcriptomics.</title>
        <authorList>
            <person name="Will I."/>
            <person name="Das B."/>
            <person name="Trinh T."/>
            <person name="Brachmann A."/>
            <person name="Ohm R.A."/>
            <person name="de Bekker C."/>
        </authorList>
    </citation>
    <scope>NUCLEOTIDE SEQUENCE [LARGE SCALE GENOMIC DNA]</scope>
    <source>
        <strain evidence="9 10">EC05</strain>
    </source>
</reference>
<evidence type="ECO:0000313" key="9">
    <source>
        <dbReference type="EMBL" id="KAF4582250.1"/>
    </source>
</evidence>
<dbReference type="SUPFAM" id="SSF53244">
    <property type="entry name" value="MurD-like peptide ligases, peptide-binding domain"/>
    <property type="match status" value="1"/>
</dbReference>
<dbReference type="PROSITE" id="PS01012">
    <property type="entry name" value="FOLYLPOLYGLU_SYNT_2"/>
    <property type="match status" value="1"/>
</dbReference>
<protein>
    <submittedName>
        <fullName evidence="9">Dihydrofolate synthetase Fol3</fullName>
    </submittedName>
</protein>
<dbReference type="PANTHER" id="PTHR11136">
    <property type="entry name" value="FOLYLPOLYGLUTAMATE SYNTHASE-RELATED"/>
    <property type="match status" value="1"/>
</dbReference>
<dbReference type="GO" id="GO:0005524">
    <property type="term" value="F:ATP binding"/>
    <property type="evidence" value="ECO:0007669"/>
    <property type="project" value="UniProtKB-KW"/>
</dbReference>
<dbReference type="GO" id="GO:0004326">
    <property type="term" value="F:tetrahydrofolylpolyglutamate synthase activity"/>
    <property type="evidence" value="ECO:0007669"/>
    <property type="project" value="InterPro"/>
</dbReference>
<name>A0A8H4Q212_9HYPO</name>
<dbReference type="UniPathway" id="UPA00850"/>
<gene>
    <name evidence="9" type="ORF">GQ602_006874</name>
</gene>
<feature type="region of interest" description="Disordered" evidence="7">
    <location>
        <begin position="538"/>
        <end position="567"/>
    </location>
</feature>
<evidence type="ECO:0000256" key="3">
    <source>
        <dbReference type="ARBA" id="ARBA00022723"/>
    </source>
</evidence>
<evidence type="ECO:0000313" key="10">
    <source>
        <dbReference type="Proteomes" id="UP000562929"/>
    </source>
</evidence>
<dbReference type="GO" id="GO:0046872">
    <property type="term" value="F:metal ion binding"/>
    <property type="evidence" value="ECO:0007669"/>
    <property type="project" value="UniProtKB-KW"/>
</dbReference>
<keyword evidence="2" id="KW-0436">Ligase</keyword>
<dbReference type="OrthoDB" id="5212574at2759"/>
<feature type="compositionally biased region" description="Basic and acidic residues" evidence="7">
    <location>
        <begin position="633"/>
        <end position="652"/>
    </location>
</feature>
<feature type="region of interest" description="Disordered" evidence="7">
    <location>
        <begin position="622"/>
        <end position="687"/>
    </location>
</feature>
<keyword evidence="5" id="KW-0067">ATP-binding</keyword>
<dbReference type="GO" id="GO:0005829">
    <property type="term" value="C:cytosol"/>
    <property type="evidence" value="ECO:0007669"/>
    <property type="project" value="TreeGrafter"/>
</dbReference>
<evidence type="ECO:0000256" key="4">
    <source>
        <dbReference type="ARBA" id="ARBA00022741"/>
    </source>
</evidence>
<dbReference type="Pfam" id="PF08245">
    <property type="entry name" value="Mur_ligase_M"/>
    <property type="match status" value="1"/>
</dbReference>
<accession>A0A8H4Q212</accession>
<feature type="compositionally biased region" description="Basic and acidic residues" evidence="7">
    <location>
        <begin position="659"/>
        <end position="686"/>
    </location>
</feature>
<dbReference type="EMBL" id="JAACLJ010000008">
    <property type="protein sequence ID" value="KAF4582250.1"/>
    <property type="molecule type" value="Genomic_DNA"/>
</dbReference>
<keyword evidence="6" id="KW-0460">Magnesium</keyword>
<dbReference type="Proteomes" id="UP000562929">
    <property type="component" value="Unassembled WGS sequence"/>
</dbReference>
<dbReference type="PROSITE" id="PS01011">
    <property type="entry name" value="FOLYLPOLYGLU_SYNT_1"/>
    <property type="match status" value="1"/>
</dbReference>
<dbReference type="InterPro" id="IPR036565">
    <property type="entry name" value="Mur-like_cat_sf"/>
</dbReference>
<keyword evidence="4" id="KW-0547">Nucleotide-binding</keyword>